<dbReference type="SUPFAM" id="SSF58113">
    <property type="entry name" value="Apolipoprotein A-I"/>
    <property type="match status" value="1"/>
</dbReference>
<gene>
    <name evidence="1" type="ORF">KHA90_03520</name>
</gene>
<comment type="caution">
    <text evidence="1">The sequence shown here is derived from an EMBL/GenBank/DDBJ whole genome shotgun (WGS) entry which is preliminary data.</text>
</comment>
<accession>A0ABS5P735</accession>
<dbReference type="EMBL" id="JAGYVZ010000002">
    <property type="protein sequence ID" value="MBS7230084.1"/>
    <property type="molecule type" value="Genomic_DNA"/>
</dbReference>
<name>A0ABS5P735_9FLAO</name>
<keyword evidence="2" id="KW-1185">Reference proteome</keyword>
<sequence>MGLSSFFKNLFGSAKDSTTNLATEAEVKFEQAKEAAAPYIDKAEAFAEETIEKVKEASEPILESAVEYAHKAKDIVSEYVEKASDSLSDVIDSVKEKTTETSSATTTIVPEDIVVNGEKTETATDEIIDTIPPKE</sequence>
<evidence type="ECO:0000313" key="2">
    <source>
        <dbReference type="Proteomes" id="UP000722625"/>
    </source>
</evidence>
<protein>
    <submittedName>
        <fullName evidence="1">YtxH domain-containing protein</fullName>
    </submittedName>
</protein>
<organism evidence="1 2">
    <name type="scientific">Flavobacterium psychroterrae</name>
    <dbReference type="NCBI Taxonomy" id="2133767"/>
    <lineage>
        <taxon>Bacteria</taxon>
        <taxon>Pseudomonadati</taxon>
        <taxon>Bacteroidota</taxon>
        <taxon>Flavobacteriia</taxon>
        <taxon>Flavobacteriales</taxon>
        <taxon>Flavobacteriaceae</taxon>
        <taxon>Flavobacterium</taxon>
    </lineage>
</organism>
<dbReference type="RefSeq" id="WP_213295650.1">
    <property type="nucleotide sequence ID" value="NZ_JBHSTF010000033.1"/>
</dbReference>
<evidence type="ECO:0000313" key="1">
    <source>
        <dbReference type="EMBL" id="MBS7230084.1"/>
    </source>
</evidence>
<proteinExistence type="predicted"/>
<dbReference type="Proteomes" id="UP000722625">
    <property type="component" value="Unassembled WGS sequence"/>
</dbReference>
<dbReference type="Gene3D" id="1.20.120.20">
    <property type="entry name" value="Apolipoprotein"/>
    <property type="match status" value="1"/>
</dbReference>
<reference evidence="1 2" key="1">
    <citation type="journal article" date="2018" name="Int. J. Syst. Evol. Microbiol.">
        <title>Flavobacterium chryseum sp. nov. and Flavobacterium psychroterrae sp. nov., novel environmental bacteria isolated from Antarctica.</title>
        <authorList>
            <person name="Kralova S."/>
            <person name="Svec P."/>
            <person name="Busse H.J."/>
            <person name="Stankova E."/>
            <person name="Vaczi P."/>
            <person name="Sedlacek I."/>
        </authorList>
    </citation>
    <scope>NUCLEOTIDE SEQUENCE [LARGE SCALE GENOMIC DNA]</scope>
    <source>
        <strain evidence="1 2">CCM 8827</strain>
    </source>
</reference>